<keyword evidence="4" id="KW-0175">Coiled coil</keyword>
<feature type="compositionally biased region" description="Polar residues" evidence="5">
    <location>
        <begin position="227"/>
        <end position="238"/>
    </location>
</feature>
<dbReference type="InterPro" id="IPR002110">
    <property type="entry name" value="Ankyrin_rpt"/>
</dbReference>
<dbReference type="OrthoDB" id="426293at2759"/>
<dbReference type="InterPro" id="IPR036770">
    <property type="entry name" value="Ankyrin_rpt-contain_sf"/>
</dbReference>
<keyword evidence="1" id="KW-0677">Repeat</keyword>
<dbReference type="EMBL" id="JAEPRC010000019">
    <property type="protein sequence ID" value="KAG2214867.1"/>
    <property type="molecule type" value="Genomic_DNA"/>
</dbReference>
<organism evidence="6 7">
    <name type="scientific">Mucor plumbeus</name>
    <dbReference type="NCBI Taxonomy" id="97098"/>
    <lineage>
        <taxon>Eukaryota</taxon>
        <taxon>Fungi</taxon>
        <taxon>Fungi incertae sedis</taxon>
        <taxon>Mucoromycota</taxon>
        <taxon>Mucoromycotina</taxon>
        <taxon>Mucoromycetes</taxon>
        <taxon>Mucorales</taxon>
        <taxon>Mucorineae</taxon>
        <taxon>Mucoraceae</taxon>
        <taxon>Mucor</taxon>
    </lineage>
</organism>
<dbReference type="Pfam" id="PF12796">
    <property type="entry name" value="Ank_2"/>
    <property type="match status" value="2"/>
</dbReference>
<evidence type="ECO:0000256" key="1">
    <source>
        <dbReference type="ARBA" id="ARBA00022737"/>
    </source>
</evidence>
<keyword evidence="7" id="KW-1185">Reference proteome</keyword>
<dbReference type="PANTHER" id="PTHR24198:SF165">
    <property type="entry name" value="ANKYRIN REPEAT-CONTAINING PROTEIN-RELATED"/>
    <property type="match status" value="1"/>
</dbReference>
<keyword evidence="2 3" id="KW-0040">ANK repeat</keyword>
<feature type="compositionally biased region" description="Low complexity" evidence="5">
    <location>
        <begin position="214"/>
        <end position="226"/>
    </location>
</feature>
<dbReference type="SUPFAM" id="SSF48403">
    <property type="entry name" value="Ankyrin repeat"/>
    <property type="match status" value="1"/>
</dbReference>
<accession>A0A8H7VDJ2</accession>
<evidence type="ECO:0000256" key="2">
    <source>
        <dbReference type="ARBA" id="ARBA00023043"/>
    </source>
</evidence>
<gene>
    <name evidence="6" type="ORF">INT46_000165</name>
</gene>
<evidence type="ECO:0000313" key="6">
    <source>
        <dbReference type="EMBL" id="KAG2214867.1"/>
    </source>
</evidence>
<dbReference type="PROSITE" id="PS50088">
    <property type="entry name" value="ANK_REPEAT"/>
    <property type="match status" value="2"/>
</dbReference>
<dbReference type="Gene3D" id="1.25.40.20">
    <property type="entry name" value="Ankyrin repeat-containing domain"/>
    <property type="match status" value="2"/>
</dbReference>
<comment type="caution">
    <text evidence="6">The sequence shown here is derived from an EMBL/GenBank/DDBJ whole genome shotgun (WGS) entry which is preliminary data.</text>
</comment>
<feature type="compositionally biased region" description="Polar residues" evidence="5">
    <location>
        <begin position="248"/>
        <end position="285"/>
    </location>
</feature>
<proteinExistence type="predicted"/>
<protein>
    <recommendedName>
        <fullName evidence="8">Ankyrin</fullName>
    </recommendedName>
</protein>
<evidence type="ECO:0008006" key="8">
    <source>
        <dbReference type="Google" id="ProtNLM"/>
    </source>
</evidence>
<evidence type="ECO:0000256" key="5">
    <source>
        <dbReference type="SAM" id="MobiDB-lite"/>
    </source>
</evidence>
<dbReference type="PANTHER" id="PTHR24198">
    <property type="entry name" value="ANKYRIN REPEAT AND PROTEIN KINASE DOMAIN-CONTAINING PROTEIN"/>
    <property type="match status" value="1"/>
</dbReference>
<evidence type="ECO:0000256" key="4">
    <source>
        <dbReference type="SAM" id="Coils"/>
    </source>
</evidence>
<evidence type="ECO:0000256" key="3">
    <source>
        <dbReference type="PROSITE-ProRule" id="PRU00023"/>
    </source>
</evidence>
<feature type="coiled-coil region" evidence="4">
    <location>
        <begin position="86"/>
        <end position="134"/>
    </location>
</feature>
<name>A0A8H7VDJ2_9FUNG</name>
<feature type="repeat" description="ANK" evidence="3">
    <location>
        <begin position="499"/>
        <end position="521"/>
    </location>
</feature>
<dbReference type="Proteomes" id="UP000650833">
    <property type="component" value="Unassembled WGS sequence"/>
</dbReference>
<dbReference type="AlphaFoldDB" id="A0A8H7VDJ2"/>
<dbReference type="PROSITE" id="PS50297">
    <property type="entry name" value="ANK_REP_REGION"/>
    <property type="match status" value="2"/>
</dbReference>
<reference evidence="6" key="1">
    <citation type="submission" date="2020-12" db="EMBL/GenBank/DDBJ databases">
        <title>Metabolic potential, ecology and presence of endohyphal bacteria is reflected in genomic diversity of Mucoromycotina.</title>
        <authorList>
            <person name="Muszewska A."/>
            <person name="Okrasinska A."/>
            <person name="Steczkiewicz K."/>
            <person name="Drgas O."/>
            <person name="Orlowska M."/>
            <person name="Perlinska-Lenart U."/>
            <person name="Aleksandrzak-Piekarczyk T."/>
            <person name="Szatraj K."/>
            <person name="Zielenkiewicz U."/>
            <person name="Pilsyk S."/>
            <person name="Malc E."/>
            <person name="Mieczkowski P."/>
            <person name="Kruszewska J.S."/>
            <person name="Biernat P."/>
            <person name="Pawlowska J."/>
        </authorList>
    </citation>
    <scope>NUCLEOTIDE SEQUENCE</scope>
    <source>
        <strain evidence="6">CBS 226.32</strain>
    </source>
</reference>
<sequence length="627" mass="68946">MTPPTTINNSNYSLEDQFNNNNRQMQRMQLHDISESNEITQPHYQQQRSNPKDNLMNLTQRVSNEDLKQAIRVEIKRLVSDHDRLISVLQQRSEILEQEYENLLLTEDSYQRRYEKAVREMQFFKKKYDKAAELNKQYATINGTRPRSPSMESSSSSLLNNNSNNNNNNNNSNISPPPSSISGSEGAMYHTMPPPPLPTSPLSMENKNSRHLSRSSSSSTTSSNNSGTPYWTTYTSELSPAPPVPRLRQNSNAASASIHSTSTDGDSNNSKYMSSRKGSWQHMQQPSVSLSVSGPVPIDTNSSNIATIAPQPGVTRSTTNASHAGYANNSVVQQRKVDPIAFGGSDALWETIAKSKTADSTIEKMISNFLRRGGSPNTAKQSSSHKAVKYGFGMIHTLIVIKASTSLDLLLQHGANPNAMTLSQVEDDKVTPAYLAASLGWLPGLQALVEAGADLSNARGAGLKNKTALQVAAEHCHTTVVEYIVSLTPPKYHSQVDSMGATALHYASASGHTDLVSFLIQTCQLSVDRVDIRGEAPLHWASRHGHLEVASLLIERCGCDFNSYIPRKSSTPYDLAKAGGHKRLIEYYKKIGALTAKKMDKKREEEAEKNVPVHLESALSKNGLFGF</sequence>
<dbReference type="SMART" id="SM00248">
    <property type="entry name" value="ANK"/>
    <property type="match status" value="5"/>
</dbReference>
<feature type="region of interest" description="Disordered" evidence="5">
    <location>
        <begin position="139"/>
        <end position="292"/>
    </location>
</feature>
<feature type="repeat" description="ANK" evidence="3">
    <location>
        <begin position="533"/>
        <end position="556"/>
    </location>
</feature>
<feature type="compositionally biased region" description="Low complexity" evidence="5">
    <location>
        <begin position="148"/>
        <end position="186"/>
    </location>
</feature>
<evidence type="ECO:0000313" key="7">
    <source>
        <dbReference type="Proteomes" id="UP000650833"/>
    </source>
</evidence>